<gene>
    <name evidence="3" type="ORF">SETTUDRAFT_39191</name>
</gene>
<protein>
    <submittedName>
        <fullName evidence="3">Uncharacterized protein</fullName>
    </submittedName>
</protein>
<keyword evidence="4" id="KW-1185">Reference proteome</keyword>
<proteinExistence type="predicted"/>
<keyword evidence="2" id="KW-1133">Transmembrane helix</keyword>
<organism evidence="3 4">
    <name type="scientific">Exserohilum turcicum (strain 28A)</name>
    <name type="common">Northern leaf blight fungus</name>
    <name type="synonym">Setosphaeria turcica</name>
    <dbReference type="NCBI Taxonomy" id="671987"/>
    <lineage>
        <taxon>Eukaryota</taxon>
        <taxon>Fungi</taxon>
        <taxon>Dikarya</taxon>
        <taxon>Ascomycota</taxon>
        <taxon>Pezizomycotina</taxon>
        <taxon>Dothideomycetes</taxon>
        <taxon>Pleosporomycetidae</taxon>
        <taxon>Pleosporales</taxon>
        <taxon>Pleosporineae</taxon>
        <taxon>Pleosporaceae</taxon>
        <taxon>Exserohilum</taxon>
    </lineage>
</organism>
<accession>R0KI66</accession>
<dbReference type="OrthoDB" id="3694094at2759"/>
<reference evidence="3 4" key="2">
    <citation type="journal article" date="2013" name="PLoS Genet.">
        <title>Comparative genome structure, secondary metabolite, and effector coding capacity across Cochliobolus pathogens.</title>
        <authorList>
            <person name="Condon B.J."/>
            <person name="Leng Y."/>
            <person name="Wu D."/>
            <person name="Bushley K.E."/>
            <person name="Ohm R.A."/>
            <person name="Otillar R."/>
            <person name="Martin J."/>
            <person name="Schackwitz W."/>
            <person name="Grimwood J."/>
            <person name="MohdZainudin N."/>
            <person name="Xue C."/>
            <person name="Wang R."/>
            <person name="Manning V.A."/>
            <person name="Dhillon B."/>
            <person name="Tu Z.J."/>
            <person name="Steffenson B.J."/>
            <person name="Salamov A."/>
            <person name="Sun H."/>
            <person name="Lowry S."/>
            <person name="LaButti K."/>
            <person name="Han J."/>
            <person name="Copeland A."/>
            <person name="Lindquist E."/>
            <person name="Barry K."/>
            <person name="Schmutz J."/>
            <person name="Baker S.E."/>
            <person name="Ciuffetti L.M."/>
            <person name="Grigoriev I.V."/>
            <person name="Zhong S."/>
            <person name="Turgeon B.G."/>
        </authorList>
    </citation>
    <scope>NUCLEOTIDE SEQUENCE [LARGE SCALE GENOMIC DNA]</scope>
    <source>
        <strain evidence="4">28A</strain>
    </source>
</reference>
<evidence type="ECO:0000313" key="4">
    <source>
        <dbReference type="Proteomes" id="UP000016935"/>
    </source>
</evidence>
<dbReference type="GeneID" id="19404450"/>
<name>R0KI66_EXST2</name>
<evidence type="ECO:0000256" key="2">
    <source>
        <dbReference type="SAM" id="Phobius"/>
    </source>
</evidence>
<evidence type="ECO:0000313" key="3">
    <source>
        <dbReference type="EMBL" id="EOA87722.1"/>
    </source>
</evidence>
<dbReference type="Proteomes" id="UP000016935">
    <property type="component" value="Unassembled WGS sequence"/>
</dbReference>
<dbReference type="AlphaFoldDB" id="R0KI66"/>
<reference evidence="3 4" key="1">
    <citation type="journal article" date="2012" name="PLoS Pathog.">
        <title>Diverse lifestyles and strategies of plant pathogenesis encoded in the genomes of eighteen Dothideomycetes fungi.</title>
        <authorList>
            <person name="Ohm R.A."/>
            <person name="Feau N."/>
            <person name="Henrissat B."/>
            <person name="Schoch C.L."/>
            <person name="Horwitz B.A."/>
            <person name="Barry K.W."/>
            <person name="Condon B.J."/>
            <person name="Copeland A.C."/>
            <person name="Dhillon B."/>
            <person name="Glaser F."/>
            <person name="Hesse C.N."/>
            <person name="Kosti I."/>
            <person name="LaButti K."/>
            <person name="Lindquist E.A."/>
            <person name="Lucas S."/>
            <person name="Salamov A.A."/>
            <person name="Bradshaw R.E."/>
            <person name="Ciuffetti L."/>
            <person name="Hamelin R.C."/>
            <person name="Kema G.H.J."/>
            <person name="Lawrence C."/>
            <person name="Scott J.A."/>
            <person name="Spatafora J.W."/>
            <person name="Turgeon B.G."/>
            <person name="de Wit P.J.G.M."/>
            <person name="Zhong S."/>
            <person name="Goodwin S.B."/>
            <person name="Grigoriev I.V."/>
        </authorList>
    </citation>
    <scope>NUCLEOTIDE SEQUENCE [LARGE SCALE GENOMIC DNA]</scope>
    <source>
        <strain evidence="4">28A</strain>
    </source>
</reference>
<dbReference type="RefSeq" id="XP_008024547.1">
    <property type="nucleotide sequence ID" value="XM_008026356.1"/>
</dbReference>
<feature type="transmembrane region" description="Helical" evidence="2">
    <location>
        <begin position="39"/>
        <end position="57"/>
    </location>
</feature>
<dbReference type="HOGENOM" id="CLU_1805842_0_0_1"/>
<keyword evidence="2" id="KW-0812">Transmembrane</keyword>
<dbReference type="EMBL" id="KB908570">
    <property type="protein sequence ID" value="EOA87722.1"/>
    <property type="molecule type" value="Genomic_DNA"/>
</dbReference>
<evidence type="ECO:0000256" key="1">
    <source>
        <dbReference type="SAM" id="MobiDB-lite"/>
    </source>
</evidence>
<sequence>MLQPTALQNDKDNNNNNNNDNDSGNARGPADFSWETAKTFWIILIIAAIISLLHVVYKIDKSRRYKMHAPDVRLVSVATGRAAAAAAVTANVEPVESVAGDEEEEEQDGLQRPGRAVVRMTRSSSDVSNLPRYERFDEGAACGEHVKVERRVRYTYVLGQAWPGGVRRG</sequence>
<keyword evidence="2" id="KW-0472">Membrane</keyword>
<feature type="region of interest" description="Disordered" evidence="1">
    <location>
        <begin position="1"/>
        <end position="27"/>
    </location>
</feature>